<dbReference type="InterPro" id="IPR001602">
    <property type="entry name" value="UPF0047_YjbQ-like"/>
</dbReference>
<dbReference type="Proteomes" id="UP001155587">
    <property type="component" value="Unassembled WGS sequence"/>
</dbReference>
<dbReference type="AlphaFoldDB" id="A0A9X3HYZ6"/>
<protein>
    <submittedName>
        <fullName evidence="2">Secondary thiamine-phosphate synthase enzyme YjbQ</fullName>
    </submittedName>
</protein>
<evidence type="ECO:0000313" key="3">
    <source>
        <dbReference type="Proteomes" id="UP001155587"/>
    </source>
</evidence>
<dbReference type="PROSITE" id="PS01314">
    <property type="entry name" value="UPF0047"/>
    <property type="match status" value="1"/>
</dbReference>
<comment type="similarity">
    <text evidence="1">Belongs to the UPF0047 family.</text>
</comment>
<keyword evidence="3" id="KW-1185">Reference proteome</keyword>
<accession>A0A9X3HYZ6</accession>
<dbReference type="RefSeq" id="WP_265676860.1">
    <property type="nucleotide sequence ID" value="NZ_JAKRRY010000036.1"/>
</dbReference>
<reference evidence="2" key="1">
    <citation type="submission" date="2022-02" db="EMBL/GenBank/DDBJ databases">
        <title>Vibrio sp. nov, a new bacterium isolated from seawater.</title>
        <authorList>
            <person name="Yuan Y."/>
        </authorList>
    </citation>
    <scope>NUCLEOTIDE SEQUENCE</scope>
    <source>
        <strain evidence="2">ZSDZ65</strain>
    </source>
</reference>
<name>A0A9X3HYZ6_9VIBR</name>
<dbReference type="Gene3D" id="2.60.120.460">
    <property type="entry name" value="YjbQ-like"/>
    <property type="match status" value="1"/>
</dbReference>
<dbReference type="Pfam" id="PF01894">
    <property type="entry name" value="YjbQ"/>
    <property type="match status" value="1"/>
</dbReference>
<dbReference type="PANTHER" id="PTHR30615:SF8">
    <property type="entry name" value="UPF0047 PROTEIN C4A8.02C"/>
    <property type="match status" value="1"/>
</dbReference>
<dbReference type="NCBIfam" id="TIGR00149">
    <property type="entry name" value="TIGR00149_YjbQ"/>
    <property type="match status" value="1"/>
</dbReference>
<organism evidence="2 3">
    <name type="scientific">Vibrio qingdaonensis</name>
    <dbReference type="NCBI Taxonomy" id="2829491"/>
    <lineage>
        <taxon>Bacteria</taxon>
        <taxon>Pseudomonadati</taxon>
        <taxon>Pseudomonadota</taxon>
        <taxon>Gammaproteobacteria</taxon>
        <taxon>Vibrionales</taxon>
        <taxon>Vibrionaceae</taxon>
        <taxon>Vibrio</taxon>
    </lineage>
</organism>
<proteinExistence type="inferred from homology"/>
<comment type="caution">
    <text evidence="2">The sequence shown here is derived from an EMBL/GenBank/DDBJ whole genome shotgun (WGS) entry which is preliminary data.</text>
</comment>
<evidence type="ECO:0000313" key="2">
    <source>
        <dbReference type="EMBL" id="MCW8348337.1"/>
    </source>
</evidence>
<dbReference type="InterPro" id="IPR035917">
    <property type="entry name" value="YjbQ-like_sf"/>
</dbReference>
<dbReference type="SUPFAM" id="SSF111038">
    <property type="entry name" value="YjbQ-like"/>
    <property type="match status" value="1"/>
</dbReference>
<dbReference type="EMBL" id="JAKRRY010000036">
    <property type="protein sequence ID" value="MCW8348337.1"/>
    <property type="molecule type" value="Genomic_DNA"/>
</dbReference>
<sequence>MWQQQSLLIRAKPRGFHLITDEIKQQLPQLQGYSVGLLHLFIQHTSASLSLNENADPTVRKDMERHFNRYVPEDAPYYEHTYEGSDDMPAHIKSALLGASISLPISQGYLALGTWQGIYLGEHRDHGGERRIIATLQGQTYLE</sequence>
<evidence type="ECO:0000256" key="1">
    <source>
        <dbReference type="ARBA" id="ARBA00005534"/>
    </source>
</evidence>
<gene>
    <name evidence="2" type="ORF">MD535_20330</name>
</gene>
<dbReference type="PIRSF" id="PIRSF004681">
    <property type="entry name" value="UCP004681"/>
    <property type="match status" value="1"/>
</dbReference>
<dbReference type="PANTHER" id="PTHR30615">
    <property type="entry name" value="UNCHARACTERIZED PROTEIN YJBQ-RELATED"/>
    <property type="match status" value="1"/>
</dbReference>